<dbReference type="EMBL" id="MSFI01000001">
    <property type="protein sequence ID" value="OMP68708.1"/>
    <property type="molecule type" value="Genomic_DNA"/>
</dbReference>
<dbReference type="OrthoDB" id="7575400at2"/>
<dbReference type="InterPro" id="IPR035905">
    <property type="entry name" value="Barstar-like_sf"/>
</dbReference>
<reference evidence="3 4" key="1">
    <citation type="submission" date="2016-12" db="EMBL/GenBank/DDBJ databases">
        <title>Domibacillus sp. SAB 38T whole genome sequencing.</title>
        <authorList>
            <person name="Verma A."/>
            <person name="Ojha A.K."/>
            <person name="Krishnamurthi S."/>
        </authorList>
    </citation>
    <scope>NUCLEOTIDE SEQUENCE [LARGE SCALE GENOMIC DNA]</scope>
    <source>
        <strain evidence="3 4">SAB 38</strain>
    </source>
</reference>
<dbReference type="STRING" id="1714355.BTO28_01275"/>
<protein>
    <submittedName>
        <fullName evidence="3">Barnase inhibitor</fullName>
    </submittedName>
</protein>
<name>A0A1V2ACI7_9BACI</name>
<accession>A0A1V2ACI7</accession>
<proteinExistence type="inferred from homology"/>
<evidence type="ECO:0000313" key="3">
    <source>
        <dbReference type="EMBL" id="OMP68708.1"/>
    </source>
</evidence>
<dbReference type="Pfam" id="PF01337">
    <property type="entry name" value="Barstar"/>
    <property type="match status" value="1"/>
</dbReference>
<gene>
    <name evidence="3" type="ORF">BTO28_01275</name>
</gene>
<dbReference type="SUPFAM" id="SSF52038">
    <property type="entry name" value="Barstar-related"/>
    <property type="match status" value="1"/>
</dbReference>
<dbReference type="Proteomes" id="UP000188613">
    <property type="component" value="Unassembled WGS sequence"/>
</dbReference>
<evidence type="ECO:0000313" key="4">
    <source>
        <dbReference type="Proteomes" id="UP000188613"/>
    </source>
</evidence>
<dbReference type="Gene3D" id="3.30.370.10">
    <property type="entry name" value="Barstar-like"/>
    <property type="match status" value="1"/>
</dbReference>
<dbReference type="AlphaFoldDB" id="A0A1V2ACI7"/>
<keyword evidence="4" id="KW-1185">Reference proteome</keyword>
<sequence length="97" mass="11623">MKEQRKSVVSIDITKIKTVKELHLLLKERLEFPDYYGENWDAFWDCILDPNAMPEELMLVGWSELEKTLPSDGESMKECLLEYNEELPEWKCKFFFN</sequence>
<evidence type="ECO:0000259" key="2">
    <source>
        <dbReference type="Pfam" id="PF01337"/>
    </source>
</evidence>
<dbReference type="InterPro" id="IPR000468">
    <property type="entry name" value="Barstar"/>
</dbReference>
<feature type="domain" description="Barstar (barnase inhibitor)" evidence="2">
    <location>
        <begin position="8"/>
        <end position="94"/>
    </location>
</feature>
<evidence type="ECO:0000256" key="1">
    <source>
        <dbReference type="ARBA" id="ARBA00006845"/>
    </source>
</evidence>
<comment type="similarity">
    <text evidence="1">Belongs to the barstar family.</text>
</comment>
<comment type="caution">
    <text evidence="3">The sequence shown here is derived from an EMBL/GenBank/DDBJ whole genome shotgun (WGS) entry which is preliminary data.</text>
</comment>
<dbReference type="RefSeq" id="WP_076763243.1">
    <property type="nucleotide sequence ID" value="NZ_MSFI01000001.1"/>
</dbReference>
<organism evidence="3 4">
    <name type="scientific">Domibacillus epiphyticus</name>
    <dbReference type="NCBI Taxonomy" id="1714355"/>
    <lineage>
        <taxon>Bacteria</taxon>
        <taxon>Bacillati</taxon>
        <taxon>Bacillota</taxon>
        <taxon>Bacilli</taxon>
        <taxon>Bacillales</taxon>
        <taxon>Bacillaceae</taxon>
        <taxon>Domibacillus</taxon>
    </lineage>
</organism>